<evidence type="ECO:0000256" key="4">
    <source>
        <dbReference type="ARBA" id="ARBA00022989"/>
    </source>
</evidence>
<feature type="transmembrane region" description="Helical" evidence="6">
    <location>
        <begin position="441"/>
        <end position="463"/>
    </location>
</feature>
<feature type="domain" description="Copper resistance protein D" evidence="7">
    <location>
        <begin position="271"/>
        <end position="367"/>
    </location>
</feature>
<feature type="transmembrane region" description="Helical" evidence="6">
    <location>
        <begin position="270"/>
        <end position="295"/>
    </location>
</feature>
<dbReference type="InterPro" id="IPR032694">
    <property type="entry name" value="CopC/D"/>
</dbReference>
<dbReference type="InterPro" id="IPR008457">
    <property type="entry name" value="Cu-R_CopD_dom"/>
</dbReference>
<dbReference type="AlphaFoldDB" id="Q6XN48"/>
<keyword evidence="4 6" id="KW-1133">Transmembrane helix</keyword>
<evidence type="ECO:0000256" key="3">
    <source>
        <dbReference type="ARBA" id="ARBA00022692"/>
    </source>
</evidence>
<evidence type="ECO:0000256" key="1">
    <source>
        <dbReference type="ARBA" id="ARBA00004651"/>
    </source>
</evidence>
<dbReference type="Pfam" id="PF05425">
    <property type="entry name" value="CopD"/>
    <property type="match status" value="1"/>
</dbReference>
<dbReference type="Pfam" id="PF09678">
    <property type="entry name" value="Caa3_CtaG"/>
    <property type="match status" value="1"/>
</dbReference>
<reference evidence="8" key="1">
    <citation type="journal article" date="2003" name="J. Bacteriol.">
        <title>Complete nucleotide sequence and genetic organization of the 210-kilobase linear plasmid of Rhodococcus erythropolis BD2.</title>
        <authorList>
            <person name="Stecker C."/>
            <person name="Johann A."/>
            <person name="Herzberg C."/>
            <person name="Averhoff B."/>
            <person name="Gottschalk G."/>
        </authorList>
    </citation>
    <scope>NUCLEOTIDE SEQUENCE</scope>
    <source>
        <strain evidence="8">BD2</strain>
        <plasmid evidence="8">pBD2</plasmid>
    </source>
</reference>
<accession>Q6XN48</accession>
<keyword evidence="3 6" id="KW-0812">Transmembrane</keyword>
<protein>
    <submittedName>
        <fullName evidence="8">Putative copper export protein</fullName>
    </submittedName>
</protein>
<dbReference type="PANTHER" id="PTHR34820:SF4">
    <property type="entry name" value="INNER MEMBRANE PROTEIN YEBZ"/>
    <property type="match status" value="1"/>
</dbReference>
<feature type="transmembrane region" description="Helical" evidence="6">
    <location>
        <begin position="527"/>
        <end position="547"/>
    </location>
</feature>
<feature type="transmembrane region" description="Helical" evidence="6">
    <location>
        <begin position="50"/>
        <end position="67"/>
    </location>
</feature>
<feature type="transmembrane region" description="Helical" evidence="6">
    <location>
        <begin position="469"/>
        <end position="494"/>
    </location>
</feature>
<evidence type="ECO:0000256" key="5">
    <source>
        <dbReference type="ARBA" id="ARBA00023136"/>
    </source>
</evidence>
<dbReference type="GO" id="GO:0005886">
    <property type="term" value="C:plasma membrane"/>
    <property type="evidence" value="ECO:0007669"/>
    <property type="project" value="UniProtKB-SubCell"/>
</dbReference>
<evidence type="ECO:0000256" key="2">
    <source>
        <dbReference type="ARBA" id="ARBA00022475"/>
    </source>
</evidence>
<geneLocation type="plasmid" evidence="8">
    <name>pBD2</name>
</geneLocation>
<feature type="transmembrane region" description="Helical" evidence="6">
    <location>
        <begin position="640"/>
        <end position="659"/>
    </location>
</feature>
<keyword evidence="2" id="KW-1003">Cell membrane</keyword>
<feature type="transmembrane region" description="Helical" evidence="6">
    <location>
        <begin position="182"/>
        <end position="201"/>
    </location>
</feature>
<sequence length="676" mass="71442">MQLSVIVFWSGAPIARARSTPREAPPAMIETEPDDTRADILVIGRPTRKVLGWGVVAAITAAVLARASTSEALRLLGLPDPGPLTTYGLPAVMAFGEVAAVITVGSLLLAAVLVPPQASGVLDVDGYLALRTASVAAAIWAVCAALLVPLTLSDSSGQPLSVVFADPGLFARAIADIDVTTAWAWTAGLALVLAIACRLTLRYSWTPLLLAFALFSLLPRALSGHSSSGGSHDIATNSLVLHILAASIWMGGIAALVLHARRKGSYLDFAARRFSAVALMAFVVIAISGVVNAAVRVPLTEVWSSTYGVLILAKVAALVLTGLAGWRQRKVAIAELTKDPGDGRTFIRLAVVESVVLAVTVGIAVALGRTPPPAPMERQDPSRVEEVLGYALDGVPTAGRLLVDWRFDLIFGTLAVVLAACYFVGVFRLRQQGVQWSTCRSVSWALGCLVLLVATSSGVGRYAPAVMSVHMAATSAVAVLAPLCLVLGAPFTLFRLSVRRSSGDAPGLREWAQSVYRGSWFRFVSQPYVIAVIFAGALPLLYLGGMYSAVAGSHVPHLVINGTLLICGFMFFWVMVGVDPLPRRASPAIRTVLLLAAFFAYACLAAALIATDAVIADWYFTSLQRGWLEDLARDQRLGAGLILAVGVIPLAIATGILVIRRCAGRETDSQQVRREK</sequence>
<dbReference type="GO" id="GO:0006825">
    <property type="term" value="P:copper ion transport"/>
    <property type="evidence" value="ECO:0007669"/>
    <property type="project" value="InterPro"/>
</dbReference>
<organism evidence="8">
    <name type="scientific">Rhodococcus erythropolis</name>
    <name type="common">Arthrobacter picolinophilus</name>
    <dbReference type="NCBI Taxonomy" id="1833"/>
    <lineage>
        <taxon>Bacteria</taxon>
        <taxon>Bacillati</taxon>
        <taxon>Actinomycetota</taxon>
        <taxon>Actinomycetes</taxon>
        <taxon>Mycobacteriales</taxon>
        <taxon>Nocardiaceae</taxon>
        <taxon>Rhodococcus</taxon>
        <taxon>Rhodococcus erythropolis group</taxon>
    </lineage>
</organism>
<proteinExistence type="predicted"/>
<name>Q6XN48_RHOER</name>
<feature type="transmembrane region" description="Helical" evidence="6">
    <location>
        <begin position="307"/>
        <end position="326"/>
    </location>
</feature>
<feature type="transmembrane region" description="Helical" evidence="6">
    <location>
        <begin position="593"/>
        <end position="620"/>
    </location>
</feature>
<feature type="transmembrane region" description="Helical" evidence="6">
    <location>
        <begin position="559"/>
        <end position="581"/>
    </location>
</feature>
<gene>
    <name evidence="8" type="ORF">PBD2.098</name>
</gene>
<feature type="transmembrane region" description="Helical" evidence="6">
    <location>
        <begin position="87"/>
        <end position="114"/>
    </location>
</feature>
<evidence type="ECO:0000256" key="6">
    <source>
        <dbReference type="SAM" id="Phobius"/>
    </source>
</evidence>
<dbReference type="EMBL" id="AY223810">
    <property type="protein sequence ID" value="AAP73983.1"/>
    <property type="molecule type" value="Genomic_DNA"/>
</dbReference>
<feature type="transmembrane region" description="Helical" evidence="6">
    <location>
        <begin position="409"/>
        <end position="429"/>
    </location>
</feature>
<feature type="transmembrane region" description="Helical" evidence="6">
    <location>
        <begin position="208"/>
        <end position="227"/>
    </location>
</feature>
<evidence type="ECO:0000259" key="7">
    <source>
        <dbReference type="Pfam" id="PF05425"/>
    </source>
</evidence>
<dbReference type="InterPro" id="IPR019108">
    <property type="entry name" value="Caa3_assmbl_CtaG-rel"/>
</dbReference>
<keyword evidence="8" id="KW-0614">Plasmid</keyword>
<feature type="transmembrane region" description="Helical" evidence="6">
    <location>
        <begin position="126"/>
        <end position="152"/>
    </location>
</feature>
<comment type="subcellular location">
    <subcellularLocation>
        <location evidence="1">Cell membrane</location>
        <topology evidence="1">Multi-pass membrane protein</topology>
    </subcellularLocation>
</comment>
<feature type="transmembrane region" description="Helical" evidence="6">
    <location>
        <begin position="346"/>
        <end position="367"/>
    </location>
</feature>
<feature type="transmembrane region" description="Helical" evidence="6">
    <location>
        <begin position="239"/>
        <end position="258"/>
    </location>
</feature>
<evidence type="ECO:0000313" key="8">
    <source>
        <dbReference type="EMBL" id="AAP73983.1"/>
    </source>
</evidence>
<dbReference type="PANTHER" id="PTHR34820">
    <property type="entry name" value="INNER MEMBRANE PROTEIN YEBZ"/>
    <property type="match status" value="1"/>
</dbReference>
<keyword evidence="5 6" id="KW-0472">Membrane</keyword>